<accession>A0A173VW32</accession>
<reference evidence="2 3" key="1">
    <citation type="submission" date="2015-09" db="EMBL/GenBank/DDBJ databases">
        <authorList>
            <consortium name="Pathogen Informatics"/>
        </authorList>
    </citation>
    <scope>NUCLEOTIDE SEQUENCE [LARGE SCALE GENOMIC DNA]</scope>
    <source>
        <strain evidence="2 3">2789STDY5608872</strain>
    </source>
</reference>
<feature type="compositionally biased region" description="Basic and acidic residues" evidence="1">
    <location>
        <begin position="277"/>
        <end position="289"/>
    </location>
</feature>
<dbReference type="EMBL" id="CYXP01000010">
    <property type="protein sequence ID" value="CUN31411.1"/>
    <property type="molecule type" value="Genomic_DNA"/>
</dbReference>
<dbReference type="PROSITE" id="PS51257">
    <property type="entry name" value="PROKAR_LIPOPROTEIN"/>
    <property type="match status" value="1"/>
</dbReference>
<gene>
    <name evidence="2" type="ORF">ERS852429_03728</name>
</gene>
<proteinExistence type="predicted"/>
<dbReference type="InterPro" id="IPR027840">
    <property type="entry name" value="DUF4493"/>
</dbReference>
<protein>
    <recommendedName>
        <fullName evidence="4">DUF4493 domain-containing protein</fullName>
    </recommendedName>
</protein>
<dbReference type="AlphaFoldDB" id="A0A173VW32"/>
<evidence type="ECO:0000313" key="3">
    <source>
        <dbReference type="Proteomes" id="UP000095591"/>
    </source>
</evidence>
<dbReference type="Pfam" id="PF14900">
    <property type="entry name" value="DUF4493"/>
    <property type="match status" value="1"/>
</dbReference>
<evidence type="ECO:0008006" key="4">
    <source>
        <dbReference type="Google" id="ProtNLM"/>
    </source>
</evidence>
<organism evidence="2 3">
    <name type="scientific">Parabacteroides distasonis</name>
    <dbReference type="NCBI Taxonomy" id="823"/>
    <lineage>
        <taxon>Bacteria</taxon>
        <taxon>Pseudomonadati</taxon>
        <taxon>Bacteroidota</taxon>
        <taxon>Bacteroidia</taxon>
        <taxon>Bacteroidales</taxon>
        <taxon>Tannerellaceae</taxon>
        <taxon>Parabacteroides</taxon>
    </lineage>
</organism>
<feature type="region of interest" description="Disordered" evidence="1">
    <location>
        <begin position="277"/>
        <end position="299"/>
    </location>
</feature>
<evidence type="ECO:0000313" key="2">
    <source>
        <dbReference type="EMBL" id="CUN31411.1"/>
    </source>
</evidence>
<evidence type="ECO:0000256" key="1">
    <source>
        <dbReference type="SAM" id="MobiDB-lite"/>
    </source>
</evidence>
<dbReference type="RefSeq" id="WP_057319908.1">
    <property type="nucleotide sequence ID" value="NZ_CYXP01000010.1"/>
</dbReference>
<sequence>MRLLNYIALSLFALVGFISCEMREEIKSGKEGVDMGLLKLSVQAKSPAVTKATSVSTDDFPVSIVGKSVDGEEVERNYDAVADLPESILLPVGTYSVVSHTKGVLEKKLEAPYYKGSSDMEIKKDITSSAKVTCKMQNSRIQLNYSSEFLAKFTEWTIMLDDGSETALSVQETSANASASPAPIYWYFGEGGAETVTLNIRAKTIEGNTVTMAPYVFKKEDAKEKYDDVDNPNFTGGEALIIDLKPGNEEDPTTGAVTGISVTISVIFENHNEAVDIPVEDKEETKPDPTPDPDEGAVSVTLPKDFTYSLSGTPAKPASADAIMKASAGIKSALVRIVTDNEGFKATLQDAAFDEPGALLLGANLIGNQGIQNLFDSLELKEADGSAKKTPVEGATEYTFPIATFFNFLDIFAGTHEFYITLTDMNDKVVEKVLTITITE</sequence>
<dbReference type="Proteomes" id="UP000095591">
    <property type="component" value="Unassembled WGS sequence"/>
</dbReference>
<name>A0A173VW32_PARDI</name>